<dbReference type="InterPro" id="IPR029000">
    <property type="entry name" value="Cyclophilin-like_dom_sf"/>
</dbReference>
<dbReference type="SUPFAM" id="SSF57850">
    <property type="entry name" value="RING/U-box"/>
    <property type="match status" value="1"/>
</dbReference>
<proteinExistence type="inferred from homology"/>
<dbReference type="FunFam" id="2.40.100.10:FF:000014">
    <property type="entry name" value="Peptidyl-prolyl cis-trans isomerase cyp65"/>
    <property type="match status" value="1"/>
</dbReference>
<dbReference type="GO" id="GO:0061630">
    <property type="term" value="F:ubiquitin protein ligase activity"/>
    <property type="evidence" value="ECO:0007669"/>
    <property type="project" value="UniProtKB-EC"/>
</dbReference>
<dbReference type="InterPro" id="IPR026951">
    <property type="entry name" value="PPIL2_U-box_dom"/>
</dbReference>
<feature type="compositionally biased region" description="Basic and acidic residues" evidence="11">
    <location>
        <begin position="226"/>
        <end position="243"/>
    </location>
</feature>
<evidence type="ECO:0000313" key="15">
    <source>
        <dbReference type="Proteomes" id="UP000789739"/>
    </source>
</evidence>
<dbReference type="PANTHER" id="PTHR45625:SF1">
    <property type="entry name" value="RING-TYPE E3 UBIQUITIN-PROTEIN LIGASE PPIL2"/>
    <property type="match status" value="1"/>
</dbReference>
<comment type="catalytic activity">
    <reaction evidence="1">
        <text>S-ubiquitinyl-[E2 ubiquitin-conjugating enzyme]-L-cysteine + [acceptor protein]-L-lysine = [E2 ubiquitin-conjugating enzyme]-L-cysteine + N(6)-ubiquitinyl-[acceptor protein]-L-lysine.</text>
        <dbReference type="EC" id="2.3.2.27"/>
    </reaction>
</comment>
<dbReference type="EMBL" id="CAJVPI010000255">
    <property type="protein sequence ID" value="CAG8508685.1"/>
    <property type="molecule type" value="Genomic_DNA"/>
</dbReference>
<evidence type="ECO:0000256" key="1">
    <source>
        <dbReference type="ARBA" id="ARBA00000900"/>
    </source>
</evidence>
<comment type="similarity">
    <text evidence="5">Belongs to the cyclophilin-type PPIase family. PPIL2 subfamily.</text>
</comment>
<evidence type="ECO:0000256" key="9">
    <source>
        <dbReference type="ARBA" id="ARBA00023235"/>
    </source>
</evidence>
<dbReference type="InterPro" id="IPR013083">
    <property type="entry name" value="Znf_RING/FYVE/PHD"/>
</dbReference>
<dbReference type="Pfam" id="PF00160">
    <property type="entry name" value="Pro_isomerase"/>
    <property type="match status" value="1"/>
</dbReference>
<evidence type="ECO:0000256" key="10">
    <source>
        <dbReference type="ARBA" id="ARBA00023242"/>
    </source>
</evidence>
<organism evidence="14 15">
    <name type="scientific">Paraglomus brasilianum</name>
    <dbReference type="NCBI Taxonomy" id="144538"/>
    <lineage>
        <taxon>Eukaryota</taxon>
        <taxon>Fungi</taxon>
        <taxon>Fungi incertae sedis</taxon>
        <taxon>Mucoromycota</taxon>
        <taxon>Glomeromycotina</taxon>
        <taxon>Glomeromycetes</taxon>
        <taxon>Paraglomerales</taxon>
        <taxon>Paraglomeraceae</taxon>
        <taxon>Paraglomus</taxon>
    </lineage>
</organism>
<feature type="compositionally biased region" description="Basic and acidic residues" evidence="11">
    <location>
        <begin position="516"/>
        <end position="533"/>
    </location>
</feature>
<dbReference type="GO" id="GO:0000209">
    <property type="term" value="P:protein polyubiquitination"/>
    <property type="evidence" value="ECO:0007669"/>
    <property type="project" value="TreeGrafter"/>
</dbReference>
<dbReference type="OrthoDB" id="407558at2759"/>
<dbReference type="Gene3D" id="2.40.100.10">
    <property type="entry name" value="Cyclophilin-like"/>
    <property type="match status" value="1"/>
</dbReference>
<feature type="domain" description="PPIase cyclophilin-type" evidence="12">
    <location>
        <begin position="300"/>
        <end position="446"/>
    </location>
</feature>
<dbReference type="Proteomes" id="UP000789739">
    <property type="component" value="Unassembled WGS sequence"/>
</dbReference>
<dbReference type="InterPro" id="IPR002130">
    <property type="entry name" value="Cyclophilin-type_PPIase_dom"/>
</dbReference>
<evidence type="ECO:0000256" key="5">
    <source>
        <dbReference type="ARBA" id="ARBA00007930"/>
    </source>
</evidence>
<keyword evidence="6" id="KW-0808">Transferase</keyword>
<dbReference type="PROSITE" id="PS51698">
    <property type="entry name" value="U_BOX"/>
    <property type="match status" value="1"/>
</dbReference>
<comment type="function">
    <text evidence="3">May catalyze the cis-trans isomerization of proline imidic peptide bonds in oligopeptides thereby assisting the folding of proteins. May also function as a chaperone, playing a role in intracellular transport of proteins. May also have a protein ubiquitin ligase activity acting as an E3 ubiquitin protein ligase or as a ubiquitin-ubiquitin ligase promoting elongation of ubiquitin chains on proteins.</text>
</comment>
<evidence type="ECO:0000256" key="11">
    <source>
        <dbReference type="SAM" id="MobiDB-lite"/>
    </source>
</evidence>
<accession>A0A9N8ZVL4</accession>
<evidence type="ECO:0000256" key="7">
    <source>
        <dbReference type="ARBA" id="ARBA00022786"/>
    </source>
</evidence>
<evidence type="ECO:0000256" key="8">
    <source>
        <dbReference type="ARBA" id="ARBA00023110"/>
    </source>
</evidence>
<dbReference type="SMART" id="SM00504">
    <property type="entry name" value="Ubox"/>
    <property type="match status" value="1"/>
</dbReference>
<name>A0A9N8ZVL4_9GLOM</name>
<dbReference type="CDD" id="cd01923">
    <property type="entry name" value="cyclophilin_RING"/>
    <property type="match status" value="1"/>
</dbReference>
<keyword evidence="9" id="KW-0413">Isomerase</keyword>
<dbReference type="GO" id="GO:0071013">
    <property type="term" value="C:catalytic step 2 spliceosome"/>
    <property type="evidence" value="ECO:0007669"/>
    <property type="project" value="TreeGrafter"/>
</dbReference>
<feature type="region of interest" description="Disordered" evidence="11">
    <location>
        <begin position="219"/>
        <end position="243"/>
    </location>
</feature>
<evidence type="ECO:0000256" key="2">
    <source>
        <dbReference type="ARBA" id="ARBA00000971"/>
    </source>
</evidence>
<keyword evidence="7" id="KW-0833">Ubl conjugation pathway</keyword>
<dbReference type="Gene3D" id="3.30.40.10">
    <property type="entry name" value="Zinc/RING finger domain, C3HC4 (zinc finger)"/>
    <property type="match status" value="1"/>
</dbReference>
<comment type="caution">
    <text evidence="14">The sequence shown here is derived from an EMBL/GenBank/DDBJ whole genome shotgun (WGS) entry which is preliminary data.</text>
</comment>
<dbReference type="InterPro" id="IPR044666">
    <property type="entry name" value="Cyclophilin_A-like"/>
</dbReference>
<dbReference type="PANTHER" id="PTHR45625">
    <property type="entry name" value="PEPTIDYL-PROLYL CIS-TRANS ISOMERASE-RELATED"/>
    <property type="match status" value="1"/>
</dbReference>
<feature type="region of interest" description="Disordered" evidence="11">
    <location>
        <begin position="502"/>
        <end position="549"/>
    </location>
</feature>
<gene>
    <name evidence="14" type="ORF">PBRASI_LOCUS2994</name>
</gene>
<keyword evidence="15" id="KW-1185">Reference proteome</keyword>
<protein>
    <submittedName>
        <fullName evidence="14">8508_t:CDS:1</fullName>
    </submittedName>
</protein>
<reference evidence="14" key="1">
    <citation type="submission" date="2021-06" db="EMBL/GenBank/DDBJ databases">
        <authorList>
            <person name="Kallberg Y."/>
            <person name="Tangrot J."/>
            <person name="Rosling A."/>
        </authorList>
    </citation>
    <scope>NUCLEOTIDE SEQUENCE</scope>
    <source>
        <strain evidence="14">BR232B</strain>
    </source>
</reference>
<feature type="domain" description="U-box" evidence="13">
    <location>
        <begin position="38"/>
        <end position="111"/>
    </location>
</feature>
<comment type="subcellular location">
    <subcellularLocation>
        <location evidence="4">Nucleus</location>
    </subcellularLocation>
</comment>
<dbReference type="GO" id="GO:0003755">
    <property type="term" value="F:peptidyl-prolyl cis-trans isomerase activity"/>
    <property type="evidence" value="ECO:0007669"/>
    <property type="project" value="UniProtKB-KW"/>
</dbReference>
<evidence type="ECO:0000259" key="13">
    <source>
        <dbReference type="PROSITE" id="PS51698"/>
    </source>
</evidence>
<evidence type="ECO:0000256" key="6">
    <source>
        <dbReference type="ARBA" id="ARBA00022679"/>
    </source>
</evidence>
<keyword evidence="8" id="KW-0697">Rotamase</keyword>
<dbReference type="PROSITE" id="PS50072">
    <property type="entry name" value="CSA_PPIASE_2"/>
    <property type="match status" value="1"/>
</dbReference>
<keyword evidence="10" id="KW-0539">Nucleus</keyword>
<sequence>MGKGTDKLYITHSEWSGEFGGMQFGGIQARKKTEKNFQYLPFYCCSLSLQPFSHPACTPEGIIFDLSNIYAYLKKYGKNPVTGEKLELKSLTKLNFYKNGNDEYHCPATFRVFTDHTHIVAIKTTGNVYAYEAIDRLNIKAKNWKDLLTDEPFTREDIIVIQDPHNLEARNLSNFYYVKNDQKLTDKDANQGPLNDINVSATGSAGRVLAELAGQKEASSDQSVIQKEKKPIKDDAKAKKSEPVKKKLPYNAAHYSTGYAAASLTSTAMTPVTENENMLLDKEEFMFKEIKAKGYARIVTNMGNLNIELFCDKSPRTCYNFVMLSKQGYYKNVVFHRKIKNFMIQGGDPTGTGKGGESYWKKDFPDEFKSNLSHNERGLLSMANRGKGTNGSQFFITFRPCTHLDNKHTIFGKLVGGKDILDKMESVPTDEADYPLQEIKMLDVIVFVDPYEEYEKRLERKLLLESENAEKRNISKEKSEKETTTWFGTQLTRITDPGTSASAGVGKYLKPTPTKRTLESEDTKADYPVEQEKKKTKTTGYSFGDFSGW</sequence>
<evidence type="ECO:0000259" key="12">
    <source>
        <dbReference type="PROSITE" id="PS50072"/>
    </source>
</evidence>
<evidence type="ECO:0000256" key="4">
    <source>
        <dbReference type="ARBA" id="ARBA00004123"/>
    </source>
</evidence>
<dbReference type="SUPFAM" id="SSF50891">
    <property type="entry name" value="Cyclophilin-like"/>
    <property type="match status" value="1"/>
</dbReference>
<evidence type="ECO:0000256" key="3">
    <source>
        <dbReference type="ARBA" id="ARBA00003697"/>
    </source>
</evidence>
<dbReference type="InterPro" id="IPR003613">
    <property type="entry name" value="Ubox_domain"/>
</dbReference>
<dbReference type="CDD" id="cd16663">
    <property type="entry name" value="RING-Ubox_PPIL2"/>
    <property type="match status" value="1"/>
</dbReference>
<dbReference type="AlphaFoldDB" id="A0A9N8ZVL4"/>
<evidence type="ECO:0000313" key="14">
    <source>
        <dbReference type="EMBL" id="CAG8508685.1"/>
    </source>
</evidence>
<comment type="catalytic activity">
    <reaction evidence="2">
        <text>[protein]-peptidylproline (omega=180) = [protein]-peptidylproline (omega=0)</text>
        <dbReference type="Rhea" id="RHEA:16237"/>
        <dbReference type="Rhea" id="RHEA-COMP:10747"/>
        <dbReference type="Rhea" id="RHEA-COMP:10748"/>
        <dbReference type="ChEBI" id="CHEBI:83833"/>
        <dbReference type="ChEBI" id="CHEBI:83834"/>
        <dbReference type="EC" id="5.2.1.8"/>
    </reaction>
</comment>
<dbReference type="PRINTS" id="PR00153">
    <property type="entry name" value="CSAPPISMRASE"/>
</dbReference>
<dbReference type="FunFam" id="3.30.40.10:FF:000079">
    <property type="entry name" value="Peptidyl-prolyl cis-trans isomerase 2"/>
    <property type="match status" value="1"/>
</dbReference>